<gene>
    <name evidence="4" type="ORF">SMRZ_LOCUS2684</name>
</gene>
<keyword evidence="3" id="KW-0012">Acyltransferase</keyword>
<dbReference type="InterPro" id="IPR018359">
    <property type="entry name" value="Bromodomain_CS"/>
</dbReference>
<keyword evidence="1" id="KW-0808">Transferase</keyword>
<evidence type="ECO:0000313" key="4">
    <source>
        <dbReference type="EMBL" id="VDO55704.1"/>
    </source>
</evidence>
<evidence type="ECO:0000313" key="5">
    <source>
        <dbReference type="Proteomes" id="UP000277204"/>
    </source>
</evidence>
<dbReference type="InterPro" id="IPR037800">
    <property type="entry name" value="GCN5"/>
</dbReference>
<dbReference type="Proteomes" id="UP000277204">
    <property type="component" value="Unassembled WGS sequence"/>
</dbReference>
<accession>A0A183LFV9</accession>
<organism evidence="4 5">
    <name type="scientific">Schistosoma margrebowiei</name>
    <dbReference type="NCBI Taxonomy" id="48269"/>
    <lineage>
        <taxon>Eukaryota</taxon>
        <taxon>Metazoa</taxon>
        <taxon>Spiralia</taxon>
        <taxon>Lophotrochozoa</taxon>
        <taxon>Platyhelminthes</taxon>
        <taxon>Trematoda</taxon>
        <taxon>Digenea</taxon>
        <taxon>Strigeidida</taxon>
        <taxon>Schistosomatoidea</taxon>
        <taxon>Schistosomatidae</taxon>
        <taxon>Schistosoma</taxon>
    </lineage>
</organism>
<dbReference type="GO" id="GO:0045944">
    <property type="term" value="P:positive regulation of transcription by RNA polymerase II"/>
    <property type="evidence" value="ECO:0007669"/>
    <property type="project" value="TreeGrafter"/>
</dbReference>
<dbReference type="Pfam" id="PF00439">
    <property type="entry name" value="Bromodomain"/>
    <property type="match status" value="1"/>
</dbReference>
<reference evidence="4 5" key="1">
    <citation type="submission" date="2018-11" db="EMBL/GenBank/DDBJ databases">
        <authorList>
            <consortium name="Pathogen Informatics"/>
        </authorList>
    </citation>
    <scope>NUCLEOTIDE SEQUENCE [LARGE SCALE GENOMIC DNA]</scope>
    <source>
        <strain evidence="4 5">Zambia</strain>
    </source>
</reference>
<sequence>MMNHLKDYHLQHKIFHFLTYADSFATGYFRKQGFSREIRLARQAYLGYIKEYEGATLMGCELYPNIIYTRFSELIAKQKQVITRLIEKRRESVNQIYPGIPAKLFRNGPLRPDQIPGLTEIDLTSNKFSDLFHKIPKTELSETNQTSINNHISVKRKSSETFDKCVEKLHEPPRKLRKRLLDPLPSPSPLTTKPQMKARISSRSTRYNSSVKISDSLEPVWIQEAKQLAEKIRPILNALRSHILAGPFQKPVTVDEAPDYYDIIVFPIDLGTMWERLKSNYYVTKSLFIADMMRMFHNCRTYNQQDSYLYRSANTLERYFINKMKEADLWP</sequence>
<dbReference type="Gene3D" id="1.20.920.10">
    <property type="entry name" value="Bromodomain-like"/>
    <property type="match status" value="1"/>
</dbReference>
<proteinExistence type="predicted"/>
<dbReference type="PROSITE" id="PS00633">
    <property type="entry name" value="BROMODOMAIN_1"/>
    <property type="match status" value="1"/>
</dbReference>
<keyword evidence="5" id="KW-1185">Reference proteome</keyword>
<dbReference type="InterPro" id="IPR036427">
    <property type="entry name" value="Bromodomain-like_sf"/>
</dbReference>
<dbReference type="EMBL" id="UZAI01000698">
    <property type="protein sequence ID" value="VDO55704.1"/>
    <property type="molecule type" value="Genomic_DNA"/>
</dbReference>
<dbReference type="Gene3D" id="3.40.630.30">
    <property type="match status" value="1"/>
</dbReference>
<dbReference type="AlphaFoldDB" id="A0A183LFV9"/>
<dbReference type="GO" id="GO:0010484">
    <property type="term" value="F:histone H3 acetyltransferase activity"/>
    <property type="evidence" value="ECO:0007669"/>
    <property type="project" value="TreeGrafter"/>
</dbReference>
<keyword evidence="2" id="KW-0103">Bromodomain</keyword>
<protein>
    <submittedName>
        <fullName evidence="4">Uncharacterized protein</fullName>
    </submittedName>
</protein>
<dbReference type="InterPro" id="IPR001487">
    <property type="entry name" value="Bromodomain"/>
</dbReference>
<dbReference type="STRING" id="48269.A0A183LFV9"/>
<dbReference type="GO" id="GO:0140672">
    <property type="term" value="C:ATAC complex"/>
    <property type="evidence" value="ECO:0007669"/>
    <property type="project" value="TreeGrafter"/>
</dbReference>
<dbReference type="PROSITE" id="PS50014">
    <property type="entry name" value="BROMODOMAIN_2"/>
    <property type="match status" value="1"/>
</dbReference>
<dbReference type="PRINTS" id="PR00503">
    <property type="entry name" value="BROMODOMAIN"/>
</dbReference>
<name>A0A183LFV9_9TREM</name>
<evidence type="ECO:0000256" key="2">
    <source>
        <dbReference type="ARBA" id="ARBA00023117"/>
    </source>
</evidence>
<dbReference type="CDD" id="cd05509">
    <property type="entry name" value="Bromo_gcn5_like"/>
    <property type="match status" value="1"/>
</dbReference>
<dbReference type="PANTHER" id="PTHR45750">
    <property type="entry name" value="GH11602P"/>
    <property type="match status" value="1"/>
</dbReference>
<dbReference type="PANTHER" id="PTHR45750:SF3">
    <property type="entry name" value="HISTONE ACETYLTRANSFERASE"/>
    <property type="match status" value="1"/>
</dbReference>
<dbReference type="SMART" id="SM00297">
    <property type="entry name" value="BROMO"/>
    <property type="match status" value="1"/>
</dbReference>
<evidence type="ECO:0000256" key="1">
    <source>
        <dbReference type="ARBA" id="ARBA00022679"/>
    </source>
</evidence>
<dbReference type="SUPFAM" id="SSF47370">
    <property type="entry name" value="Bromodomain"/>
    <property type="match status" value="1"/>
</dbReference>
<evidence type="ECO:0000256" key="3">
    <source>
        <dbReference type="ARBA" id="ARBA00023315"/>
    </source>
</evidence>